<gene>
    <name evidence="3" type="ORF">L1049_012076</name>
</gene>
<proteinExistence type="predicted"/>
<feature type="domain" description="DUF7804" evidence="2">
    <location>
        <begin position="83"/>
        <end position="163"/>
    </location>
</feature>
<protein>
    <recommendedName>
        <fullName evidence="2">DUF7804 domain-containing protein</fullName>
    </recommendedName>
</protein>
<dbReference type="PANTHER" id="PTHR35127:SF1">
    <property type="entry name" value="GENOME ASSEMBLY, CHROMOSOME: A10"/>
    <property type="match status" value="1"/>
</dbReference>
<organism evidence="3 4">
    <name type="scientific">Liquidambar formosana</name>
    <name type="common">Formosan gum</name>
    <dbReference type="NCBI Taxonomy" id="63359"/>
    <lineage>
        <taxon>Eukaryota</taxon>
        <taxon>Viridiplantae</taxon>
        <taxon>Streptophyta</taxon>
        <taxon>Embryophyta</taxon>
        <taxon>Tracheophyta</taxon>
        <taxon>Spermatophyta</taxon>
        <taxon>Magnoliopsida</taxon>
        <taxon>eudicotyledons</taxon>
        <taxon>Gunneridae</taxon>
        <taxon>Pentapetalae</taxon>
        <taxon>Saxifragales</taxon>
        <taxon>Altingiaceae</taxon>
        <taxon>Liquidambar</taxon>
    </lineage>
</organism>
<evidence type="ECO:0000313" key="4">
    <source>
        <dbReference type="Proteomes" id="UP001415857"/>
    </source>
</evidence>
<name>A0AAP0WYJ0_LIQFO</name>
<evidence type="ECO:0000259" key="2">
    <source>
        <dbReference type="Pfam" id="PF25089"/>
    </source>
</evidence>
<dbReference type="EMBL" id="JBBPBK010000006">
    <property type="protein sequence ID" value="KAK9283822.1"/>
    <property type="molecule type" value="Genomic_DNA"/>
</dbReference>
<dbReference type="Pfam" id="PF25089">
    <property type="entry name" value="DUF7804"/>
    <property type="match status" value="1"/>
</dbReference>
<comment type="caution">
    <text evidence="3">The sequence shown here is derived from an EMBL/GenBank/DDBJ whole genome shotgun (WGS) entry which is preliminary data.</text>
</comment>
<dbReference type="Proteomes" id="UP001415857">
    <property type="component" value="Unassembled WGS sequence"/>
</dbReference>
<evidence type="ECO:0000313" key="3">
    <source>
        <dbReference type="EMBL" id="KAK9283822.1"/>
    </source>
</evidence>
<sequence length="236" mass="25573">MASLGIRCGGNPSLNRAPGGLNPRDPPNARSCSLVICNHTDSNGRRGRGISTAATATATAIPVLSRSYLEPNGKQKRIETETVGYEKIDEWMRDSVVEIVKNLREAPLLVQVYSKNDGATRLKTEKAVVDDWPVVAGKWKDGEIPLPEGVILVEELKEKKDSDEGDGGDGGEKEAITKAWGIVIQGKGVECGPACYLLKTSRVRSGLGLFCTHFCLVKVKSFMETAQSQLTKCWLS</sequence>
<accession>A0AAP0WYJ0</accession>
<keyword evidence="4" id="KW-1185">Reference proteome</keyword>
<feature type="region of interest" description="Disordered" evidence="1">
    <location>
        <begin position="1"/>
        <end position="25"/>
    </location>
</feature>
<evidence type="ECO:0000256" key="1">
    <source>
        <dbReference type="SAM" id="MobiDB-lite"/>
    </source>
</evidence>
<dbReference type="PANTHER" id="PTHR35127">
    <property type="entry name" value="OS03G0736900 PROTEIN"/>
    <property type="match status" value="1"/>
</dbReference>
<dbReference type="AlphaFoldDB" id="A0AAP0WYJ0"/>
<dbReference type="InterPro" id="IPR056706">
    <property type="entry name" value="DUF7804"/>
</dbReference>
<reference evidence="3 4" key="1">
    <citation type="journal article" date="2024" name="Plant J.">
        <title>Genome sequences and population genomics reveal climatic adaptation and genomic divergence between two closely related sweetgum species.</title>
        <authorList>
            <person name="Xu W.Q."/>
            <person name="Ren C.Q."/>
            <person name="Zhang X.Y."/>
            <person name="Comes H.P."/>
            <person name="Liu X.H."/>
            <person name="Li Y.G."/>
            <person name="Kettle C.J."/>
            <person name="Jalonen R."/>
            <person name="Gaisberger H."/>
            <person name="Ma Y.Z."/>
            <person name="Qiu Y.X."/>
        </authorList>
    </citation>
    <scope>NUCLEOTIDE SEQUENCE [LARGE SCALE GENOMIC DNA]</scope>
    <source>
        <strain evidence="3">Hangzhou</strain>
    </source>
</reference>